<dbReference type="RefSeq" id="WP_015285551.1">
    <property type="nucleotide sequence ID" value="NC_019943.1"/>
</dbReference>
<reference evidence="2" key="1">
    <citation type="submission" date="2011-12" db="EMBL/GenBank/DDBJ databases">
        <title>Complete sequence of Methanoregula formicicum SMSP.</title>
        <authorList>
            <person name="Lucas S."/>
            <person name="Han J."/>
            <person name="Lapidus A."/>
            <person name="Cheng J.-F."/>
            <person name="Goodwin L."/>
            <person name="Pitluck S."/>
            <person name="Peters L."/>
            <person name="Ovchinnikova G."/>
            <person name="Teshima H."/>
            <person name="Detter J.C."/>
            <person name="Han C."/>
            <person name="Tapia R."/>
            <person name="Land M."/>
            <person name="Hauser L."/>
            <person name="Kyrpides N."/>
            <person name="Ivanova N."/>
            <person name="Pagani I."/>
            <person name="Imachi H."/>
            <person name="Tamaki H."/>
            <person name="Sekiguchi Y."/>
            <person name="Kamagata Y."/>
            <person name="Cadillo-Quiroz H."/>
            <person name="Zinder S."/>
            <person name="Liu W.-T."/>
            <person name="Woyke T."/>
        </authorList>
    </citation>
    <scope>NUCLEOTIDE SEQUENCE [LARGE SCALE GENOMIC DNA]</scope>
    <source>
        <strain evidence="2">DSM 22288 / NBRC 105244 / SMSP</strain>
    </source>
</reference>
<evidence type="ECO:0000313" key="2">
    <source>
        <dbReference type="Proteomes" id="UP000010824"/>
    </source>
</evidence>
<accession>L0HGZ3</accession>
<sequence length="159" mass="18019">MLARKVTPELVSTWKETAKTYRSLLQPNKKTGPEILAYLTGKYPVRELTSDALRDVVKDNILSNECHARKMPAGTTPEVQGFVMENTGTGKHLYETQDEMFRGRAIIGAVELYSAYFMVEGSSLLWDELFAFRGLDKEDLGNYYLVAEYVACRSHNALR</sequence>
<dbReference type="HOGENOM" id="CLU_114863_0_0_2"/>
<dbReference type="OrthoDB" id="116265at2157"/>
<organism evidence="1 2">
    <name type="scientific">Methanoregula formicica (strain DSM 22288 / NBRC 105244 / SMSP)</name>
    <dbReference type="NCBI Taxonomy" id="593750"/>
    <lineage>
        <taxon>Archaea</taxon>
        <taxon>Methanobacteriati</taxon>
        <taxon>Methanobacteriota</taxon>
        <taxon>Stenosarchaea group</taxon>
        <taxon>Methanomicrobia</taxon>
        <taxon>Methanomicrobiales</taxon>
        <taxon>Methanoregulaceae</taxon>
        <taxon>Methanoregula</taxon>
    </lineage>
</organism>
<dbReference type="Proteomes" id="UP000010824">
    <property type="component" value="Chromosome"/>
</dbReference>
<proteinExistence type="predicted"/>
<evidence type="ECO:0000313" key="1">
    <source>
        <dbReference type="EMBL" id="AGB02588.1"/>
    </source>
</evidence>
<dbReference type="EMBL" id="CP003167">
    <property type="protein sequence ID" value="AGB02588.1"/>
    <property type="molecule type" value="Genomic_DNA"/>
</dbReference>
<reference evidence="1 2" key="2">
    <citation type="journal article" date="2014" name="Genome Announc.">
        <title>Complete Genome Sequence of Methanoregula formicica SMSPT, a Mesophilic Hydrogenotrophic Methanogen Isolated from a Methanogenic Upflow Anaerobic Sludge Blanket Reactor.</title>
        <authorList>
            <person name="Yamamoto K."/>
            <person name="Tamaki H."/>
            <person name="Cadillo-Quiroz H."/>
            <person name="Imachi H."/>
            <person name="Kyrpides N."/>
            <person name="Woyke T."/>
            <person name="Goodwin L."/>
            <person name="Zinder S.H."/>
            <person name="Kamagata Y."/>
            <person name="Liu W.T."/>
        </authorList>
    </citation>
    <scope>NUCLEOTIDE SEQUENCE [LARGE SCALE GENOMIC DNA]</scope>
    <source>
        <strain evidence="2">DSM 22288 / NBRC 105244 / SMSP</strain>
    </source>
</reference>
<protein>
    <submittedName>
        <fullName evidence="1">Uncharacterized protein</fullName>
    </submittedName>
</protein>
<dbReference type="KEGG" id="mfo:Metfor_1558"/>
<gene>
    <name evidence="1" type="ordered locus">Metfor_1558</name>
</gene>
<dbReference type="GeneID" id="14307947"/>
<dbReference type="InParanoid" id="L0HGZ3"/>
<keyword evidence="2" id="KW-1185">Reference proteome</keyword>
<name>L0HGZ3_METFS</name>
<dbReference type="AlphaFoldDB" id="L0HGZ3"/>